<dbReference type="Proteomes" id="UP000000238">
    <property type="component" value="Chromosome"/>
</dbReference>
<proteinExistence type="predicted"/>
<sequence length="217" mass="24688">MVKILGPIFVKRKPGTMPNKGKHNHPMQIATLGWTSLMIASGKSHYMVNNWPYFSPMGGENGAQYLKFATLLAMPWFPGLSSAEHFLKIVFLAIFCRFNKTSSKKRSAIPLRTLWIYCLLFNHVVRFAWGKRGELVEKYHLDKLEQLISVQLSKLQLSNETHWVKLVVSNVSGKIETVALTVDGMQSDEVNKEVSSYSWPASKQFYMVILFFVVGKA</sequence>
<gene>
    <name evidence="1" type="ordered locus">HCH_03219</name>
</gene>
<protein>
    <submittedName>
        <fullName evidence="1">Uncharacterized protein</fullName>
    </submittedName>
</protein>
<name>Q2SH94_HAHCH</name>
<dbReference type="STRING" id="349521.HCH_03219"/>
<dbReference type="OrthoDB" id="9155428at2"/>
<accession>Q2SH94</accession>
<dbReference type="Pfam" id="PF19875">
    <property type="entry name" value="DUF6348"/>
    <property type="match status" value="1"/>
</dbReference>
<dbReference type="RefSeq" id="WP_011397049.1">
    <property type="nucleotide sequence ID" value="NC_007645.1"/>
</dbReference>
<dbReference type="EMBL" id="CP000155">
    <property type="protein sequence ID" value="ABC29980.1"/>
    <property type="molecule type" value="Genomic_DNA"/>
</dbReference>
<evidence type="ECO:0000313" key="2">
    <source>
        <dbReference type="Proteomes" id="UP000000238"/>
    </source>
</evidence>
<dbReference type="AlphaFoldDB" id="Q2SH94"/>
<dbReference type="InterPro" id="IPR045929">
    <property type="entry name" value="DUF6348"/>
</dbReference>
<reference evidence="1 2" key="1">
    <citation type="journal article" date="2005" name="Nucleic Acids Res.">
        <title>Genomic blueprint of Hahella chejuensis, a marine microbe producing an algicidal agent.</title>
        <authorList>
            <person name="Jeong H."/>
            <person name="Yim J.H."/>
            <person name="Lee C."/>
            <person name="Choi S.-H."/>
            <person name="Park Y.K."/>
            <person name="Yoon S.H."/>
            <person name="Hur C.-G."/>
            <person name="Kang H.-Y."/>
            <person name="Kim D."/>
            <person name="Lee H.H."/>
            <person name="Park K.H."/>
            <person name="Park S.-H."/>
            <person name="Park H.-S."/>
            <person name="Lee H.K."/>
            <person name="Oh T.K."/>
            <person name="Kim J.F."/>
        </authorList>
    </citation>
    <scope>NUCLEOTIDE SEQUENCE [LARGE SCALE GENOMIC DNA]</scope>
    <source>
        <strain evidence="1 2">KCTC 2396</strain>
    </source>
</reference>
<keyword evidence="2" id="KW-1185">Reference proteome</keyword>
<dbReference type="KEGG" id="hch:HCH_03219"/>
<dbReference type="HOGENOM" id="CLU_1270826_0_0_6"/>
<evidence type="ECO:0000313" key="1">
    <source>
        <dbReference type="EMBL" id="ABC29980.1"/>
    </source>
</evidence>
<organism evidence="1 2">
    <name type="scientific">Hahella chejuensis (strain KCTC 2396)</name>
    <dbReference type="NCBI Taxonomy" id="349521"/>
    <lineage>
        <taxon>Bacteria</taxon>
        <taxon>Pseudomonadati</taxon>
        <taxon>Pseudomonadota</taxon>
        <taxon>Gammaproteobacteria</taxon>
        <taxon>Oceanospirillales</taxon>
        <taxon>Hahellaceae</taxon>
        <taxon>Hahella</taxon>
    </lineage>
</organism>